<name>A0A9D1DN93_9FIRM</name>
<dbReference type="GO" id="GO:0004803">
    <property type="term" value="F:transposase activity"/>
    <property type="evidence" value="ECO:0007669"/>
    <property type="project" value="InterPro"/>
</dbReference>
<reference evidence="1" key="2">
    <citation type="journal article" date="2021" name="PeerJ">
        <title>Extensive microbial diversity within the chicken gut microbiome revealed by metagenomics and culture.</title>
        <authorList>
            <person name="Gilroy R."/>
            <person name="Ravi A."/>
            <person name="Getino M."/>
            <person name="Pursley I."/>
            <person name="Horton D.L."/>
            <person name="Alikhan N.F."/>
            <person name="Baker D."/>
            <person name="Gharbi K."/>
            <person name="Hall N."/>
            <person name="Watson M."/>
            <person name="Adriaenssens E.M."/>
            <person name="Foster-Nyarko E."/>
            <person name="Jarju S."/>
            <person name="Secka A."/>
            <person name="Antonio M."/>
            <person name="Oren A."/>
            <person name="Chaudhuri R.R."/>
            <person name="La Ragione R."/>
            <person name="Hildebrand F."/>
            <person name="Pallen M.J."/>
        </authorList>
    </citation>
    <scope>NUCLEOTIDE SEQUENCE</scope>
    <source>
        <strain evidence="1">ChiGjej3B3-7149</strain>
    </source>
</reference>
<evidence type="ECO:0000313" key="1">
    <source>
        <dbReference type="EMBL" id="HIR55922.1"/>
    </source>
</evidence>
<dbReference type="InterPro" id="IPR036515">
    <property type="entry name" value="Transposase_17_sf"/>
</dbReference>
<dbReference type="Proteomes" id="UP000824238">
    <property type="component" value="Unassembled WGS sequence"/>
</dbReference>
<reference evidence="1" key="1">
    <citation type="submission" date="2020-10" db="EMBL/GenBank/DDBJ databases">
        <authorList>
            <person name="Gilroy R."/>
        </authorList>
    </citation>
    <scope>NUCLEOTIDE SEQUENCE</scope>
    <source>
        <strain evidence="1">ChiGjej3B3-7149</strain>
    </source>
</reference>
<dbReference type="GO" id="GO:0003677">
    <property type="term" value="F:DNA binding"/>
    <property type="evidence" value="ECO:0007669"/>
    <property type="project" value="InterPro"/>
</dbReference>
<sequence>MSGNRKELRLREFSYSEKAAYFITICCRGGEHLLCEIEAETPGELRAVGVGVLDDPSPAGLKTPGFKRIYTKTGIIVENKLEEMSEKFSGAALEKYVLMPN</sequence>
<comment type="caution">
    <text evidence="1">The sequence shown here is derived from an EMBL/GenBank/DDBJ whole genome shotgun (WGS) entry which is preliminary data.</text>
</comment>
<accession>A0A9D1DN93</accession>
<feature type="non-terminal residue" evidence="1">
    <location>
        <position position="101"/>
    </location>
</feature>
<dbReference type="AlphaFoldDB" id="A0A9D1DN93"/>
<dbReference type="EMBL" id="DVHH01000242">
    <property type="protein sequence ID" value="HIR55922.1"/>
    <property type="molecule type" value="Genomic_DNA"/>
</dbReference>
<evidence type="ECO:0000313" key="2">
    <source>
        <dbReference type="Proteomes" id="UP000824238"/>
    </source>
</evidence>
<protein>
    <submittedName>
        <fullName evidence="1">Uncharacterized protein</fullName>
    </submittedName>
</protein>
<gene>
    <name evidence="1" type="ORF">IAD36_10055</name>
</gene>
<dbReference type="Gene3D" id="3.30.70.1290">
    <property type="entry name" value="Transposase IS200-like"/>
    <property type="match status" value="1"/>
</dbReference>
<dbReference type="GO" id="GO:0006313">
    <property type="term" value="P:DNA transposition"/>
    <property type="evidence" value="ECO:0007669"/>
    <property type="project" value="InterPro"/>
</dbReference>
<proteinExistence type="predicted"/>
<organism evidence="1 2">
    <name type="scientific">Candidatus Scatomorpha intestinigallinarum</name>
    <dbReference type="NCBI Taxonomy" id="2840923"/>
    <lineage>
        <taxon>Bacteria</taxon>
        <taxon>Bacillati</taxon>
        <taxon>Bacillota</taxon>
        <taxon>Clostridia</taxon>
        <taxon>Eubacteriales</taxon>
        <taxon>Candidatus Scatomorpha</taxon>
    </lineage>
</organism>